<organism evidence="1">
    <name type="scientific">uncultured Thiotrichaceae bacterium</name>
    <dbReference type="NCBI Taxonomy" id="298394"/>
    <lineage>
        <taxon>Bacteria</taxon>
        <taxon>Pseudomonadati</taxon>
        <taxon>Pseudomonadota</taxon>
        <taxon>Gammaproteobacteria</taxon>
        <taxon>Thiotrichales</taxon>
        <taxon>Thiotrichaceae</taxon>
        <taxon>environmental samples</taxon>
    </lineage>
</organism>
<reference evidence="1" key="1">
    <citation type="submission" date="2020-01" db="EMBL/GenBank/DDBJ databases">
        <authorList>
            <person name="Meier V. D."/>
            <person name="Meier V D."/>
        </authorList>
    </citation>
    <scope>NUCLEOTIDE SEQUENCE</scope>
    <source>
        <strain evidence="1">HLG_WM_MAG_09</strain>
    </source>
</reference>
<dbReference type="EMBL" id="CACVAT010000361">
    <property type="protein sequence ID" value="CAA6821819.1"/>
    <property type="molecule type" value="Genomic_DNA"/>
</dbReference>
<protein>
    <submittedName>
        <fullName evidence="1">Uncharacterized protein</fullName>
    </submittedName>
</protein>
<gene>
    <name evidence="1" type="ORF">HELGO_WM40262</name>
</gene>
<dbReference type="AlphaFoldDB" id="A0A6S6U542"/>
<proteinExistence type="predicted"/>
<accession>A0A6S6U542</accession>
<name>A0A6S6U542_9GAMM</name>
<evidence type="ECO:0000313" key="1">
    <source>
        <dbReference type="EMBL" id="CAA6821819.1"/>
    </source>
</evidence>
<sequence>MTQMRSECNVQGIRLSDAGIEDESIQLIFDGARRDLKLRQTAMIRHSINVDSGRLCEKNYKGEV</sequence>